<dbReference type="SMART" id="SM00825">
    <property type="entry name" value="PKS_KS"/>
    <property type="match status" value="1"/>
</dbReference>
<dbReference type="InterPro" id="IPR018201">
    <property type="entry name" value="Ketoacyl_synth_AS"/>
</dbReference>
<sequence length="627" mass="68653">MGSQEEAGPRFNDEVMPIAVIGLGFRGPGDATDPSRFYQMIFEGREAWSPVPQSRWNNDAFYHPDANKNGTSNVEGCHFLTEDLARFDAPFFNLTQAEAEALDPQQRLLLECCYEGLENAGLPLGSVVGSNTSVFVGAASSDYTEMLLRDAEKMPLYQATGSSQSRAMMSNRLSYFFDFRGPSVSVDTACSAGLVALHLACQSLQTGEADQAIAAGVNVILGHEFLNSMSTMRFLSPNGRCYTFDERANGYGRGEGVGCVILKPLEQALRDGDPIRGVIRNTGVNQDGRTAGITLPNRHAQEALIRRVYEKAGLDPLETSYVECHGTGTRAGDPLEASAIASVFSPGRPSHRPLWIGSVKTNIGHLEGASGMAGLIKLVHMLETKTILPNRNFETPNKSIPFADWNLKVPTVPEPWSNDNGIRRASINSFGYGGTNVHCILEEAEGYLRSRGIPPAQLRPPTVLSHKESLVPGAVNGHGSLCREGVLQEDISESARVFVLSSFDETSGKAWAKRLADYLESLPRYKDGFIDDLAYLLSERRTRHLWRAAFVASSRDQLVQALKADTVKFTKSNPERPLLGFVFTGQGAQWHAMGRELIDIYPVFDHSICRAARHLQKLGAAWDLKGK</sequence>
<dbReference type="FunFam" id="3.40.47.10:FF:000019">
    <property type="entry name" value="Polyketide synthase type I"/>
    <property type="match status" value="1"/>
</dbReference>
<dbReference type="Pfam" id="PF00698">
    <property type="entry name" value="Acyl_transf_1"/>
    <property type="match status" value="1"/>
</dbReference>
<keyword evidence="2" id="KW-0597">Phosphoprotein</keyword>
<dbReference type="Proteomes" id="UP000184188">
    <property type="component" value="Unassembled WGS sequence"/>
</dbReference>
<evidence type="ECO:0000313" key="7">
    <source>
        <dbReference type="Proteomes" id="UP000184188"/>
    </source>
</evidence>
<dbReference type="GO" id="GO:0004312">
    <property type="term" value="F:fatty acid synthase activity"/>
    <property type="evidence" value="ECO:0007669"/>
    <property type="project" value="TreeGrafter"/>
</dbReference>
<dbReference type="VEuPathDB" id="FungiDB:ASPZODRAFT_1626836"/>
<evidence type="ECO:0000256" key="2">
    <source>
        <dbReference type="ARBA" id="ARBA00022553"/>
    </source>
</evidence>
<dbReference type="GeneID" id="34613052"/>
<dbReference type="Gene3D" id="3.30.70.3290">
    <property type="match status" value="1"/>
</dbReference>
<dbReference type="InterPro" id="IPR014030">
    <property type="entry name" value="Ketoacyl_synth_N"/>
</dbReference>
<dbReference type="InterPro" id="IPR016039">
    <property type="entry name" value="Thiolase-like"/>
</dbReference>
<feature type="domain" description="Ketosynthase family 3 (KS3)" evidence="5">
    <location>
        <begin position="15"/>
        <end position="443"/>
    </location>
</feature>
<dbReference type="SUPFAM" id="SSF53901">
    <property type="entry name" value="Thiolase-like"/>
    <property type="match status" value="1"/>
</dbReference>
<dbReference type="RefSeq" id="XP_022583088.1">
    <property type="nucleotide sequence ID" value="XM_022726588.1"/>
</dbReference>
<dbReference type="PANTHER" id="PTHR43775:SF29">
    <property type="entry name" value="ASPERFURANONE POLYKETIDE SYNTHASE AFOG-RELATED"/>
    <property type="match status" value="1"/>
</dbReference>
<accession>A0A1L9SN07</accession>
<proteinExistence type="predicted"/>
<dbReference type="GO" id="GO:0044550">
    <property type="term" value="P:secondary metabolite biosynthetic process"/>
    <property type="evidence" value="ECO:0007669"/>
    <property type="project" value="TreeGrafter"/>
</dbReference>
<dbReference type="InterPro" id="IPR001227">
    <property type="entry name" value="Ac_transferase_dom_sf"/>
</dbReference>
<dbReference type="Pfam" id="PF00109">
    <property type="entry name" value="ketoacyl-synt"/>
    <property type="match status" value="1"/>
</dbReference>
<organism evidence="6 7">
    <name type="scientific">Penicilliopsis zonata CBS 506.65</name>
    <dbReference type="NCBI Taxonomy" id="1073090"/>
    <lineage>
        <taxon>Eukaryota</taxon>
        <taxon>Fungi</taxon>
        <taxon>Dikarya</taxon>
        <taxon>Ascomycota</taxon>
        <taxon>Pezizomycotina</taxon>
        <taxon>Eurotiomycetes</taxon>
        <taxon>Eurotiomycetidae</taxon>
        <taxon>Eurotiales</taxon>
        <taxon>Aspergillaceae</taxon>
        <taxon>Penicilliopsis</taxon>
    </lineage>
</organism>
<dbReference type="InterPro" id="IPR014043">
    <property type="entry name" value="Acyl_transferase_dom"/>
</dbReference>
<dbReference type="Pfam" id="PF02801">
    <property type="entry name" value="Ketoacyl-synt_C"/>
    <property type="match status" value="1"/>
</dbReference>
<keyword evidence="4" id="KW-0560">Oxidoreductase</keyword>
<name>A0A1L9SN07_9EURO</name>
<dbReference type="AlphaFoldDB" id="A0A1L9SN07"/>
<evidence type="ECO:0000313" key="6">
    <source>
        <dbReference type="EMBL" id="OJJ48578.1"/>
    </source>
</evidence>
<evidence type="ECO:0000256" key="3">
    <source>
        <dbReference type="ARBA" id="ARBA00022679"/>
    </source>
</evidence>
<dbReference type="Gene3D" id="3.40.366.10">
    <property type="entry name" value="Malonyl-Coenzyme A Acyl Carrier Protein, domain 2"/>
    <property type="match status" value="1"/>
</dbReference>
<dbReference type="InterPro" id="IPR050091">
    <property type="entry name" value="PKS_NRPS_Biosynth_Enz"/>
</dbReference>
<dbReference type="EMBL" id="KV878339">
    <property type="protein sequence ID" value="OJJ48578.1"/>
    <property type="molecule type" value="Genomic_DNA"/>
</dbReference>
<dbReference type="PANTHER" id="PTHR43775">
    <property type="entry name" value="FATTY ACID SYNTHASE"/>
    <property type="match status" value="1"/>
</dbReference>
<dbReference type="OrthoDB" id="329835at2759"/>
<keyword evidence="3" id="KW-0808">Transferase</keyword>
<gene>
    <name evidence="6" type="ORF">ASPZODRAFT_1626836</name>
</gene>
<evidence type="ECO:0000256" key="1">
    <source>
        <dbReference type="ARBA" id="ARBA00022450"/>
    </source>
</evidence>
<dbReference type="PROSITE" id="PS52004">
    <property type="entry name" value="KS3_2"/>
    <property type="match status" value="1"/>
</dbReference>
<reference evidence="7" key="1">
    <citation type="journal article" date="2017" name="Genome Biol.">
        <title>Comparative genomics reveals high biological diversity and specific adaptations in the industrially and medically important fungal genus Aspergillus.</title>
        <authorList>
            <person name="de Vries R.P."/>
            <person name="Riley R."/>
            <person name="Wiebenga A."/>
            <person name="Aguilar-Osorio G."/>
            <person name="Amillis S."/>
            <person name="Uchima C.A."/>
            <person name="Anderluh G."/>
            <person name="Asadollahi M."/>
            <person name="Askin M."/>
            <person name="Barry K."/>
            <person name="Battaglia E."/>
            <person name="Bayram O."/>
            <person name="Benocci T."/>
            <person name="Braus-Stromeyer S.A."/>
            <person name="Caldana C."/>
            <person name="Canovas D."/>
            <person name="Cerqueira G.C."/>
            <person name="Chen F."/>
            <person name="Chen W."/>
            <person name="Choi C."/>
            <person name="Clum A."/>
            <person name="Dos Santos R.A."/>
            <person name="Damasio A.R."/>
            <person name="Diallinas G."/>
            <person name="Emri T."/>
            <person name="Fekete E."/>
            <person name="Flipphi M."/>
            <person name="Freyberg S."/>
            <person name="Gallo A."/>
            <person name="Gournas C."/>
            <person name="Habgood R."/>
            <person name="Hainaut M."/>
            <person name="Harispe M.L."/>
            <person name="Henrissat B."/>
            <person name="Hilden K.S."/>
            <person name="Hope R."/>
            <person name="Hossain A."/>
            <person name="Karabika E."/>
            <person name="Karaffa L."/>
            <person name="Karanyi Z."/>
            <person name="Krasevec N."/>
            <person name="Kuo A."/>
            <person name="Kusch H."/>
            <person name="LaButti K."/>
            <person name="Lagendijk E.L."/>
            <person name="Lapidus A."/>
            <person name="Levasseur A."/>
            <person name="Lindquist E."/>
            <person name="Lipzen A."/>
            <person name="Logrieco A.F."/>
            <person name="MacCabe A."/>
            <person name="Maekelae M.R."/>
            <person name="Malavazi I."/>
            <person name="Melin P."/>
            <person name="Meyer V."/>
            <person name="Mielnichuk N."/>
            <person name="Miskei M."/>
            <person name="Molnar A.P."/>
            <person name="Mule G."/>
            <person name="Ngan C.Y."/>
            <person name="Orejas M."/>
            <person name="Orosz E."/>
            <person name="Ouedraogo J.P."/>
            <person name="Overkamp K.M."/>
            <person name="Park H.-S."/>
            <person name="Perrone G."/>
            <person name="Piumi F."/>
            <person name="Punt P.J."/>
            <person name="Ram A.F."/>
            <person name="Ramon A."/>
            <person name="Rauscher S."/>
            <person name="Record E."/>
            <person name="Riano-Pachon D.M."/>
            <person name="Robert V."/>
            <person name="Roehrig J."/>
            <person name="Ruller R."/>
            <person name="Salamov A."/>
            <person name="Salih N.S."/>
            <person name="Samson R.A."/>
            <person name="Sandor E."/>
            <person name="Sanguinetti M."/>
            <person name="Schuetze T."/>
            <person name="Sepcic K."/>
            <person name="Shelest E."/>
            <person name="Sherlock G."/>
            <person name="Sophianopoulou V."/>
            <person name="Squina F.M."/>
            <person name="Sun H."/>
            <person name="Susca A."/>
            <person name="Todd R.B."/>
            <person name="Tsang A."/>
            <person name="Unkles S.E."/>
            <person name="van de Wiele N."/>
            <person name="van Rossen-Uffink D."/>
            <person name="Oliveira J.V."/>
            <person name="Vesth T.C."/>
            <person name="Visser J."/>
            <person name="Yu J.-H."/>
            <person name="Zhou M."/>
            <person name="Andersen M.R."/>
            <person name="Archer D.B."/>
            <person name="Baker S.E."/>
            <person name="Benoit I."/>
            <person name="Brakhage A.A."/>
            <person name="Braus G.H."/>
            <person name="Fischer R."/>
            <person name="Frisvad J.C."/>
            <person name="Goldman G.H."/>
            <person name="Houbraken J."/>
            <person name="Oakley B."/>
            <person name="Pocsi I."/>
            <person name="Scazzocchio C."/>
            <person name="Seiboth B."/>
            <person name="vanKuyk P.A."/>
            <person name="Wortman J."/>
            <person name="Dyer P.S."/>
            <person name="Grigoriev I.V."/>
        </authorList>
    </citation>
    <scope>NUCLEOTIDE SEQUENCE [LARGE SCALE GENOMIC DNA]</scope>
    <source>
        <strain evidence="7">CBS 506.65</strain>
    </source>
</reference>
<evidence type="ECO:0000259" key="5">
    <source>
        <dbReference type="PROSITE" id="PS52004"/>
    </source>
</evidence>
<protein>
    <recommendedName>
        <fullName evidence="5">Ketosynthase family 3 (KS3) domain-containing protein</fullName>
    </recommendedName>
</protein>
<dbReference type="InterPro" id="IPR020841">
    <property type="entry name" value="PKS_Beta-ketoAc_synthase_dom"/>
</dbReference>
<dbReference type="InterPro" id="IPR032821">
    <property type="entry name" value="PKS_assoc"/>
</dbReference>
<dbReference type="InterPro" id="IPR016035">
    <property type="entry name" value="Acyl_Trfase/lysoPLipase"/>
</dbReference>
<dbReference type="Gene3D" id="3.40.47.10">
    <property type="match status" value="1"/>
</dbReference>
<keyword evidence="7" id="KW-1185">Reference proteome</keyword>
<dbReference type="GO" id="GO:0016491">
    <property type="term" value="F:oxidoreductase activity"/>
    <property type="evidence" value="ECO:0007669"/>
    <property type="project" value="UniProtKB-KW"/>
</dbReference>
<evidence type="ECO:0000256" key="4">
    <source>
        <dbReference type="ARBA" id="ARBA00023002"/>
    </source>
</evidence>
<dbReference type="STRING" id="1073090.A0A1L9SN07"/>
<dbReference type="GO" id="GO:0004315">
    <property type="term" value="F:3-oxoacyl-[acyl-carrier-protein] synthase activity"/>
    <property type="evidence" value="ECO:0007669"/>
    <property type="project" value="InterPro"/>
</dbReference>
<dbReference type="Pfam" id="PF16197">
    <property type="entry name" value="KAsynt_C_assoc"/>
    <property type="match status" value="1"/>
</dbReference>
<keyword evidence="1" id="KW-0596">Phosphopantetheine</keyword>
<dbReference type="GO" id="GO:0006633">
    <property type="term" value="P:fatty acid biosynthetic process"/>
    <property type="evidence" value="ECO:0007669"/>
    <property type="project" value="InterPro"/>
</dbReference>
<dbReference type="SUPFAM" id="SSF52151">
    <property type="entry name" value="FabD/lysophospholipase-like"/>
    <property type="match status" value="1"/>
</dbReference>
<dbReference type="PROSITE" id="PS00606">
    <property type="entry name" value="KS3_1"/>
    <property type="match status" value="1"/>
</dbReference>
<dbReference type="CDD" id="cd00833">
    <property type="entry name" value="PKS"/>
    <property type="match status" value="1"/>
</dbReference>
<dbReference type="InterPro" id="IPR014031">
    <property type="entry name" value="Ketoacyl_synth_C"/>
</dbReference>